<protein>
    <recommendedName>
        <fullName evidence="4">Carbohydrate binding protein</fullName>
    </recommendedName>
</protein>
<name>A0A2P8III6_SACCR</name>
<organism evidence="2 3">
    <name type="scientific">Saccharothrix carnea</name>
    <dbReference type="NCBI Taxonomy" id="1280637"/>
    <lineage>
        <taxon>Bacteria</taxon>
        <taxon>Bacillati</taxon>
        <taxon>Actinomycetota</taxon>
        <taxon>Actinomycetes</taxon>
        <taxon>Pseudonocardiales</taxon>
        <taxon>Pseudonocardiaceae</taxon>
        <taxon>Saccharothrix</taxon>
    </lineage>
</organism>
<dbReference type="OrthoDB" id="4282878at2"/>
<sequence length="69" mass="7175">MRLKTALVALLAAASALVSAGSAVAEPTTKDPVPVTGVWCDGDTYKCRAALGFRDGRWAADWGVEVLPT</sequence>
<dbReference type="RefSeq" id="WP_106613591.1">
    <property type="nucleotide sequence ID" value="NZ_PYAX01000001.1"/>
</dbReference>
<proteinExistence type="predicted"/>
<feature type="signal peptide" evidence="1">
    <location>
        <begin position="1"/>
        <end position="25"/>
    </location>
</feature>
<feature type="chain" id="PRO_5015156685" description="Carbohydrate binding protein" evidence="1">
    <location>
        <begin position="26"/>
        <end position="69"/>
    </location>
</feature>
<evidence type="ECO:0008006" key="4">
    <source>
        <dbReference type="Google" id="ProtNLM"/>
    </source>
</evidence>
<evidence type="ECO:0000313" key="3">
    <source>
        <dbReference type="Proteomes" id="UP000241118"/>
    </source>
</evidence>
<keyword evidence="1" id="KW-0732">Signal</keyword>
<evidence type="ECO:0000256" key="1">
    <source>
        <dbReference type="SAM" id="SignalP"/>
    </source>
</evidence>
<keyword evidence="3" id="KW-1185">Reference proteome</keyword>
<reference evidence="2 3" key="1">
    <citation type="submission" date="2018-03" db="EMBL/GenBank/DDBJ databases">
        <title>Genomic Encyclopedia of Type Strains, Phase III (KMG-III): the genomes of soil and plant-associated and newly described type strains.</title>
        <authorList>
            <person name="Whitman W."/>
        </authorList>
    </citation>
    <scope>NUCLEOTIDE SEQUENCE [LARGE SCALE GENOMIC DNA]</scope>
    <source>
        <strain evidence="2 3">CGMCC 4.7097</strain>
    </source>
</reference>
<dbReference type="EMBL" id="PYAX01000001">
    <property type="protein sequence ID" value="PSL58261.1"/>
    <property type="molecule type" value="Genomic_DNA"/>
</dbReference>
<evidence type="ECO:0000313" key="2">
    <source>
        <dbReference type="EMBL" id="PSL58261.1"/>
    </source>
</evidence>
<dbReference type="AlphaFoldDB" id="A0A2P8III6"/>
<comment type="caution">
    <text evidence="2">The sequence shown here is derived from an EMBL/GenBank/DDBJ whole genome shotgun (WGS) entry which is preliminary data.</text>
</comment>
<dbReference type="Proteomes" id="UP000241118">
    <property type="component" value="Unassembled WGS sequence"/>
</dbReference>
<accession>A0A2P8III6</accession>
<gene>
    <name evidence="2" type="ORF">B0I31_101477</name>
</gene>